<reference evidence="1" key="1">
    <citation type="submission" date="2024-09" db="EMBL/GenBank/DDBJ databases">
        <title>Black Yeasts Isolated from many extreme environments.</title>
        <authorList>
            <person name="Coleine C."/>
            <person name="Stajich J.E."/>
            <person name="Selbmann L."/>
        </authorList>
    </citation>
    <scope>NUCLEOTIDE SEQUENCE</scope>
    <source>
        <strain evidence="1">CCFEE 5737</strain>
    </source>
</reference>
<accession>A0ACC3DD06</accession>
<proteinExistence type="predicted"/>
<dbReference type="Proteomes" id="UP001186974">
    <property type="component" value="Unassembled WGS sequence"/>
</dbReference>
<evidence type="ECO:0000313" key="2">
    <source>
        <dbReference type="Proteomes" id="UP001186974"/>
    </source>
</evidence>
<evidence type="ECO:0000313" key="1">
    <source>
        <dbReference type="EMBL" id="KAK3065287.1"/>
    </source>
</evidence>
<dbReference type="EMBL" id="JAWDJW010006341">
    <property type="protein sequence ID" value="KAK3065287.1"/>
    <property type="molecule type" value="Genomic_DNA"/>
</dbReference>
<gene>
    <name evidence="1" type="ORF">LTS18_003161</name>
</gene>
<name>A0ACC3DD06_9PEZI</name>
<organism evidence="1 2">
    <name type="scientific">Coniosporium uncinatum</name>
    <dbReference type="NCBI Taxonomy" id="93489"/>
    <lineage>
        <taxon>Eukaryota</taxon>
        <taxon>Fungi</taxon>
        <taxon>Dikarya</taxon>
        <taxon>Ascomycota</taxon>
        <taxon>Pezizomycotina</taxon>
        <taxon>Dothideomycetes</taxon>
        <taxon>Dothideomycetes incertae sedis</taxon>
        <taxon>Coniosporium</taxon>
    </lineage>
</organism>
<protein>
    <submittedName>
        <fullName evidence="1">Uncharacterized protein</fullName>
    </submittedName>
</protein>
<sequence length="335" mass="37508">MPRDLSFESEKDTLDGMQPLAPSGTNDSDGPQYKEFISSPEAADEASEPEDRLMKDMRQEKQRNELHPYTQTINVSDVEACLELEKATFPPHEQCTREKASQSRGCWFLYRFTRCGELSLGLFSTGRNADYSRKDDDPINEAATATAESSNGILIAHIVSTKSRNETVLDEDMAYPEDWQDITKSSDAKLGHKEDGRTICIHSLAVLPQYQRQGFGRTLMKAYIQRMQASEVADRIALLAHDNLVSYYEQFGFENVGPSKATFGGGGWRDMVLSWEPSPIPALKPRASETDTDGANGTTFASERPQSEFADAFDTNTQQDKFNDDLMKVNEESPQ</sequence>
<comment type="caution">
    <text evidence="1">The sequence shown here is derived from an EMBL/GenBank/DDBJ whole genome shotgun (WGS) entry which is preliminary data.</text>
</comment>
<keyword evidence="2" id="KW-1185">Reference proteome</keyword>